<evidence type="ECO:0000313" key="2">
    <source>
        <dbReference type="Proteomes" id="UP000789342"/>
    </source>
</evidence>
<accession>A0A9N9HXT0</accession>
<keyword evidence="2" id="KW-1185">Reference proteome</keyword>
<reference evidence="1" key="1">
    <citation type="submission" date="2021-06" db="EMBL/GenBank/DDBJ databases">
        <authorList>
            <person name="Kallberg Y."/>
            <person name="Tangrot J."/>
            <person name="Rosling A."/>
        </authorList>
    </citation>
    <scope>NUCLEOTIDE SEQUENCE</scope>
    <source>
        <strain evidence="1">CL551</strain>
    </source>
</reference>
<dbReference type="Proteomes" id="UP000789342">
    <property type="component" value="Unassembled WGS sequence"/>
</dbReference>
<protein>
    <submittedName>
        <fullName evidence="1">16447_t:CDS:1</fullName>
    </submittedName>
</protein>
<dbReference type="AlphaFoldDB" id="A0A9N9HXT0"/>
<evidence type="ECO:0000313" key="1">
    <source>
        <dbReference type="EMBL" id="CAG8712130.1"/>
    </source>
</evidence>
<gene>
    <name evidence="1" type="ORF">AMORRO_LOCUS12756</name>
</gene>
<name>A0A9N9HXT0_9GLOM</name>
<proteinExistence type="predicted"/>
<feature type="non-terminal residue" evidence="1">
    <location>
        <position position="1"/>
    </location>
</feature>
<comment type="caution">
    <text evidence="1">The sequence shown here is derived from an EMBL/GenBank/DDBJ whole genome shotgun (WGS) entry which is preliminary data.</text>
</comment>
<dbReference type="EMBL" id="CAJVPV010019730">
    <property type="protein sequence ID" value="CAG8712130.1"/>
    <property type="molecule type" value="Genomic_DNA"/>
</dbReference>
<organism evidence="1 2">
    <name type="scientific">Acaulospora morrowiae</name>
    <dbReference type="NCBI Taxonomy" id="94023"/>
    <lineage>
        <taxon>Eukaryota</taxon>
        <taxon>Fungi</taxon>
        <taxon>Fungi incertae sedis</taxon>
        <taxon>Mucoromycota</taxon>
        <taxon>Glomeromycotina</taxon>
        <taxon>Glomeromycetes</taxon>
        <taxon>Diversisporales</taxon>
        <taxon>Acaulosporaceae</taxon>
        <taxon>Acaulospora</taxon>
    </lineage>
</organism>
<sequence>LRDGRSYGKGGNHSEDELAASSCYKKRTASSRGRSIEVEIFYFDQDDSSGCPLSNPERNPRSENVCVRHSLRNSNAGLNCPFRRLCMTEKWNKEVDVSCGRVWKIKHPTPTEFANMNMISLHTYIPLIRKAPRDLYERFNESSFHYAYKSNYDMDCVTTARNLQIREILILLSICKVRTPGSNIIEPVPICSHAFDALP</sequence>